<organism evidence="4 6">
    <name type="scientific">Bursaphelenchus xylophilus</name>
    <name type="common">Pinewood nematode worm</name>
    <name type="synonym">Aphelenchoides xylophilus</name>
    <dbReference type="NCBI Taxonomy" id="6326"/>
    <lineage>
        <taxon>Eukaryota</taxon>
        <taxon>Metazoa</taxon>
        <taxon>Ecdysozoa</taxon>
        <taxon>Nematoda</taxon>
        <taxon>Chromadorea</taxon>
        <taxon>Rhabditida</taxon>
        <taxon>Tylenchina</taxon>
        <taxon>Tylenchomorpha</taxon>
        <taxon>Aphelenchoidea</taxon>
        <taxon>Aphelenchoididae</taxon>
        <taxon>Bursaphelenchus</taxon>
    </lineage>
</organism>
<dbReference type="EMBL" id="CAJFCV020000005">
    <property type="protein sequence ID" value="CAG9122317.1"/>
    <property type="molecule type" value="Genomic_DNA"/>
</dbReference>
<feature type="domain" description="Cathepsin propeptide inhibitor" evidence="2">
    <location>
        <begin position="43"/>
        <end position="75"/>
    </location>
</feature>
<dbReference type="WBParaSite" id="BXY_0407900.1">
    <property type="protein sequence ID" value="BXY_0407900.1"/>
    <property type="gene ID" value="BXY_0407900"/>
</dbReference>
<feature type="chain" id="PRO_5036308651" evidence="1">
    <location>
        <begin position="16"/>
        <end position="104"/>
    </location>
</feature>
<evidence type="ECO:0000256" key="1">
    <source>
        <dbReference type="SAM" id="SignalP"/>
    </source>
</evidence>
<reference evidence="6" key="1">
    <citation type="submission" date="2016-11" db="UniProtKB">
        <authorList>
            <consortium name="WormBaseParasite"/>
        </authorList>
    </citation>
    <scope>IDENTIFICATION</scope>
</reference>
<evidence type="ECO:0000313" key="5">
    <source>
        <dbReference type="Proteomes" id="UP000659654"/>
    </source>
</evidence>
<dbReference type="InterPro" id="IPR013201">
    <property type="entry name" value="Prot_inhib_I29"/>
</dbReference>
<dbReference type="Proteomes" id="UP000095284">
    <property type="component" value="Unplaced"/>
</dbReference>
<dbReference type="Proteomes" id="UP000659654">
    <property type="component" value="Unassembled WGS sequence"/>
</dbReference>
<dbReference type="EMBL" id="CAJFDI010000005">
    <property type="protein sequence ID" value="CAD5231178.1"/>
    <property type="molecule type" value="Genomic_DNA"/>
</dbReference>
<evidence type="ECO:0000313" key="4">
    <source>
        <dbReference type="Proteomes" id="UP000095284"/>
    </source>
</evidence>
<keyword evidence="1" id="KW-0732">Signal</keyword>
<dbReference type="SMR" id="A0A1I7RTM4"/>
<keyword evidence="5" id="KW-1185">Reference proteome</keyword>
<dbReference type="Proteomes" id="UP000582659">
    <property type="component" value="Unassembled WGS sequence"/>
</dbReference>
<dbReference type="AlphaFoldDB" id="A0A1I7RTM4"/>
<evidence type="ECO:0000259" key="2">
    <source>
        <dbReference type="Pfam" id="PF08246"/>
    </source>
</evidence>
<feature type="signal peptide" evidence="1">
    <location>
        <begin position="1"/>
        <end position="15"/>
    </location>
</feature>
<evidence type="ECO:0000313" key="3">
    <source>
        <dbReference type="EMBL" id="CAD5231178.1"/>
    </source>
</evidence>
<proteinExistence type="predicted"/>
<evidence type="ECO:0000313" key="6">
    <source>
        <dbReference type="WBParaSite" id="BXY_0407900.1"/>
    </source>
</evidence>
<sequence>MKLIILLCLVGVVLCNINSYSRELDQLMGTLRTGEEQQNLLMFRRWMEKFRRQYRDMSQFQYRFGCFVSTLNYLRGIRGGLERNHVNALGDLCQNELQGRRPYN</sequence>
<protein>
    <submittedName>
        <fullName evidence="3">(pine wood nematode) hypothetical protein</fullName>
    </submittedName>
</protein>
<dbReference type="Pfam" id="PF08246">
    <property type="entry name" value="Inhibitor_I29"/>
    <property type="match status" value="1"/>
</dbReference>
<gene>
    <name evidence="3" type="ORF">BXYJ_LOCUS11351</name>
</gene>
<name>A0A1I7RTM4_BURXY</name>
<accession>A0A1I7RTM4</accession>
<reference evidence="3" key="2">
    <citation type="submission" date="2020-09" db="EMBL/GenBank/DDBJ databases">
        <authorList>
            <person name="Kikuchi T."/>
        </authorList>
    </citation>
    <scope>NUCLEOTIDE SEQUENCE</scope>
    <source>
        <strain evidence="3">Ka4C1</strain>
    </source>
</reference>